<protein>
    <submittedName>
        <fullName evidence="2">Uncharacterized protein</fullName>
    </submittedName>
</protein>
<feature type="region of interest" description="Disordered" evidence="1">
    <location>
        <begin position="28"/>
        <end position="91"/>
    </location>
</feature>
<evidence type="ECO:0000313" key="2">
    <source>
        <dbReference type="EMBL" id="KAJ1083974.1"/>
    </source>
</evidence>
<keyword evidence="3" id="KW-1185">Reference proteome</keyword>
<gene>
    <name evidence="2" type="ORF">NDU88_004129</name>
</gene>
<comment type="caution">
    <text evidence="2">The sequence shown here is derived from an EMBL/GenBank/DDBJ whole genome shotgun (WGS) entry which is preliminary data.</text>
</comment>
<accession>A0AAV7L104</accession>
<feature type="compositionally biased region" description="Basic and acidic residues" evidence="1">
    <location>
        <begin position="42"/>
        <end position="61"/>
    </location>
</feature>
<dbReference type="AlphaFoldDB" id="A0AAV7L104"/>
<dbReference type="Proteomes" id="UP001066276">
    <property type="component" value="Chromosome 12"/>
</dbReference>
<evidence type="ECO:0000313" key="3">
    <source>
        <dbReference type="Proteomes" id="UP001066276"/>
    </source>
</evidence>
<proteinExistence type="predicted"/>
<evidence type="ECO:0000256" key="1">
    <source>
        <dbReference type="SAM" id="MobiDB-lite"/>
    </source>
</evidence>
<organism evidence="2 3">
    <name type="scientific">Pleurodeles waltl</name>
    <name type="common">Iberian ribbed newt</name>
    <dbReference type="NCBI Taxonomy" id="8319"/>
    <lineage>
        <taxon>Eukaryota</taxon>
        <taxon>Metazoa</taxon>
        <taxon>Chordata</taxon>
        <taxon>Craniata</taxon>
        <taxon>Vertebrata</taxon>
        <taxon>Euteleostomi</taxon>
        <taxon>Amphibia</taxon>
        <taxon>Batrachia</taxon>
        <taxon>Caudata</taxon>
        <taxon>Salamandroidea</taxon>
        <taxon>Salamandridae</taxon>
        <taxon>Pleurodelinae</taxon>
        <taxon>Pleurodeles</taxon>
    </lineage>
</organism>
<dbReference type="EMBL" id="JANPWB010000016">
    <property type="protein sequence ID" value="KAJ1083974.1"/>
    <property type="molecule type" value="Genomic_DNA"/>
</dbReference>
<reference evidence="2" key="1">
    <citation type="journal article" date="2022" name="bioRxiv">
        <title>Sequencing and chromosome-scale assembly of the giantPleurodeles waltlgenome.</title>
        <authorList>
            <person name="Brown T."/>
            <person name="Elewa A."/>
            <person name="Iarovenko S."/>
            <person name="Subramanian E."/>
            <person name="Araus A.J."/>
            <person name="Petzold A."/>
            <person name="Susuki M."/>
            <person name="Suzuki K.-i.T."/>
            <person name="Hayashi T."/>
            <person name="Toyoda A."/>
            <person name="Oliveira C."/>
            <person name="Osipova E."/>
            <person name="Leigh N.D."/>
            <person name="Simon A."/>
            <person name="Yun M.H."/>
        </authorList>
    </citation>
    <scope>NUCLEOTIDE SEQUENCE</scope>
    <source>
        <strain evidence="2">20211129_DDA</strain>
        <tissue evidence="2">Liver</tissue>
    </source>
</reference>
<name>A0AAV7L104_PLEWA</name>
<sequence length="91" mass="9436">MATGGRAGECGGERHLLFVAHPYDQGISKVSAPHISSPADETEPRARTKALESADKCKSAHVEPPPPGLEASGSIPAAGSQSRRARGRQGH</sequence>